<protein>
    <submittedName>
        <fullName evidence="2">Uncharacterized protein</fullName>
    </submittedName>
</protein>
<keyword evidence="1" id="KW-0472">Membrane</keyword>
<comment type="caution">
    <text evidence="2">The sequence shown here is derived from an EMBL/GenBank/DDBJ whole genome shotgun (WGS) entry which is preliminary data.</text>
</comment>
<reference evidence="2 3" key="1">
    <citation type="submission" date="2015-10" db="EMBL/GenBank/DDBJ databases">
        <title>Draft genome sequence of Salegentibacter salinarum KCTC 12975.</title>
        <authorList>
            <person name="Lin W."/>
            <person name="Zheng Q."/>
        </authorList>
    </citation>
    <scope>NUCLEOTIDE SEQUENCE [LARGE SCALE GENOMIC DNA]</scope>
    <source>
        <strain evidence="2 3">KCTC 12975</strain>
    </source>
</reference>
<keyword evidence="1" id="KW-0812">Transmembrane</keyword>
<name>A0A2N0TQQ1_9FLAO</name>
<dbReference type="Proteomes" id="UP000232673">
    <property type="component" value="Unassembled WGS sequence"/>
</dbReference>
<keyword evidence="1" id="KW-1133">Transmembrane helix</keyword>
<keyword evidence="3" id="KW-1185">Reference proteome</keyword>
<dbReference type="EMBL" id="LKTS01000044">
    <property type="protein sequence ID" value="PKD17061.1"/>
    <property type="molecule type" value="Genomic_DNA"/>
</dbReference>
<accession>A0A2N0TQQ1</accession>
<gene>
    <name evidence="2" type="ORF">APR41_06400</name>
</gene>
<evidence type="ECO:0000256" key="1">
    <source>
        <dbReference type="SAM" id="Phobius"/>
    </source>
</evidence>
<dbReference type="RefSeq" id="WP_079712417.1">
    <property type="nucleotide sequence ID" value="NZ_FUZC01000004.1"/>
</dbReference>
<proteinExistence type="predicted"/>
<evidence type="ECO:0000313" key="3">
    <source>
        <dbReference type="Proteomes" id="UP000232673"/>
    </source>
</evidence>
<feature type="transmembrane region" description="Helical" evidence="1">
    <location>
        <begin position="56"/>
        <end position="81"/>
    </location>
</feature>
<feature type="transmembrane region" description="Helical" evidence="1">
    <location>
        <begin position="12"/>
        <end position="36"/>
    </location>
</feature>
<organism evidence="2 3">
    <name type="scientific">Salegentibacter salinarum</name>
    <dbReference type="NCBI Taxonomy" id="447422"/>
    <lineage>
        <taxon>Bacteria</taxon>
        <taxon>Pseudomonadati</taxon>
        <taxon>Bacteroidota</taxon>
        <taxon>Flavobacteriia</taxon>
        <taxon>Flavobacteriales</taxon>
        <taxon>Flavobacteriaceae</taxon>
        <taxon>Salegentibacter</taxon>
    </lineage>
</organism>
<dbReference type="STRING" id="447422.SAMN05660903_01304"/>
<dbReference type="AlphaFoldDB" id="A0A2N0TQQ1"/>
<sequence>MKLLKDKLFVKGLMYDAIGMATMAIPLVGPFLDLLWAPYAARKMGEMYPGRKGKVASVIVFLEEILPGTDIIPTFTLMYFYTFVWSKKKQPKAQVIEVEIIE</sequence>
<dbReference type="OrthoDB" id="1144067at2"/>
<evidence type="ECO:0000313" key="2">
    <source>
        <dbReference type="EMBL" id="PKD17061.1"/>
    </source>
</evidence>